<dbReference type="AlphaFoldDB" id="A0AAE7E4S8"/>
<proteinExistence type="predicted"/>
<dbReference type="KEGG" id="avp:AVENP_1478"/>
<dbReference type="Proteomes" id="UP000503482">
    <property type="component" value="Chromosome"/>
</dbReference>
<feature type="domain" description="YhdP central" evidence="1">
    <location>
        <begin position="233"/>
        <end position="478"/>
    </location>
</feature>
<dbReference type="InterPro" id="IPR025263">
    <property type="entry name" value="YhdP_central"/>
</dbReference>
<keyword evidence="3" id="KW-1185">Reference proteome</keyword>
<evidence type="ECO:0000313" key="2">
    <source>
        <dbReference type="EMBL" id="QKF67031.1"/>
    </source>
</evidence>
<evidence type="ECO:0000313" key="3">
    <source>
        <dbReference type="Proteomes" id="UP000503482"/>
    </source>
</evidence>
<name>A0AAE7E4S8_9BACT</name>
<gene>
    <name evidence="2" type="ORF">AVENP_1478</name>
</gene>
<dbReference type="Pfam" id="PF13116">
    <property type="entry name" value="YhdP"/>
    <property type="match status" value="1"/>
</dbReference>
<accession>A0AAE7E4S8</accession>
<dbReference type="EMBL" id="CP053840">
    <property type="protein sequence ID" value="QKF67031.1"/>
    <property type="molecule type" value="Genomic_DNA"/>
</dbReference>
<protein>
    <submittedName>
        <fullName evidence="2">AsmA family protein (DUF3971 domain)</fullName>
    </submittedName>
</protein>
<sequence>MLKTIKFAFLFFLLLIISLFSFLYSGIKIDSFSFSNILVSQFYIKMDKKLILNVENIEYKSNKVEKSNSFSELKKNIELLPQVLKFFEKIKIDKLKIGDNEFEIVLNDEIFYLDNKYINLASKIDTISNQVVFELYSLYLKDADVMFDGKIKVDYFNEKLNYYGKVYYQDLQSNINVEMTKDLAKIYLVSEPFKNIKFLKNIIDLPPIAESWMYDNVEGDFKIQELYAEYDLKNNEVIEDSIKGKAQIKGAKIRFHKDLDVINTKSLDVSFKNNKLDLNLIQPIYKNKKLDGSYVSINNLTSAANGQVDVFINANSKLDKDILDILKAYKINLPLVQKTGTTQASLLMKFPYEDSKDMSIHGDFFVDDAQISINNFSFYSKKAEVILDDSLIKIKDSNFKYKEMIDSVVNLDLDTKTLKSQGEANIKSFLIKEGKDTDILDIKNKKTAITLDFNKEVNISLKDLATNIKVSDLVHVNIDDLSKIYPYSKLLKDISINEGNINLQIKDDNNLSFDAFIKGFNFPIQKNNKNIDSLDITGKIENEKVTISSKDEDLKIQIDNKLSIFLKNIDVILDQKIKEAGLNRDMNINLTNSRLKIDSDIYHLKSAKVQIDNKVITFEADVRNLDLPIRKNNDKVENLSLIGNIKNNITSIQTKEKDLILELKKDSISLDVDGYNIFYSKTDNNNSQSQYKDIDLKGKNSNIILNEKYKFLADNFEIKVRPDSKFISLNHKQTNFTFKESKDKKIDIFSNNMNDEFINSIFDKQVFKGGNVLLHASGDINNLKGKIIITDANISDLAILNNLLLFIQTSPALINPFLAIPSVVGMATNSGFNLLAYKIVNGNIEFNYSKEKALLNIEKFVTVGNGIDFDGSGQIDLNTLEINSNIKLIFLKDYSKIVGMIPVLNYVLLGDNNRVETEVNLKGTLDNPEISTNLTKDTISVPMNIGKRILTSPAKLLDFITGDSKEEEKTKGNETNKPLK</sequence>
<organism evidence="2 3">
    <name type="scientific">Arcobacter venerupis</name>
    <dbReference type="NCBI Taxonomy" id="1054033"/>
    <lineage>
        <taxon>Bacteria</taxon>
        <taxon>Pseudomonadati</taxon>
        <taxon>Campylobacterota</taxon>
        <taxon>Epsilonproteobacteria</taxon>
        <taxon>Campylobacterales</taxon>
        <taxon>Arcobacteraceae</taxon>
        <taxon>Arcobacter</taxon>
    </lineage>
</organism>
<evidence type="ECO:0000259" key="1">
    <source>
        <dbReference type="Pfam" id="PF13116"/>
    </source>
</evidence>
<reference evidence="2 3" key="1">
    <citation type="submission" date="2020-05" db="EMBL/GenBank/DDBJ databases">
        <title>Complete genome sequencing of Campylobacter and Arcobacter type strains.</title>
        <authorList>
            <person name="Miller W.G."/>
            <person name="Yee E."/>
        </authorList>
    </citation>
    <scope>NUCLEOTIDE SEQUENCE [LARGE SCALE GENOMIC DNA]</scope>
    <source>
        <strain evidence="2 3">LMG 26156</strain>
    </source>
</reference>